<keyword evidence="8 12" id="KW-1133">Transmembrane helix</keyword>
<evidence type="ECO:0000256" key="8">
    <source>
        <dbReference type="ARBA" id="ARBA00022989"/>
    </source>
</evidence>
<reference evidence="17" key="1">
    <citation type="submission" date="2016-06" db="EMBL/GenBank/DDBJ databases">
        <title>Parallel loss of symbiosis genes in relatives of nitrogen-fixing non-legume Parasponia.</title>
        <authorList>
            <person name="Van Velzen R."/>
            <person name="Holmer R."/>
            <person name="Bu F."/>
            <person name="Rutten L."/>
            <person name="Van Zeijl A."/>
            <person name="Liu W."/>
            <person name="Santuari L."/>
            <person name="Cao Q."/>
            <person name="Sharma T."/>
            <person name="Shen D."/>
            <person name="Roswanjaya Y."/>
            <person name="Wardhani T."/>
            <person name="Kalhor M.S."/>
            <person name="Jansen J."/>
            <person name="Van den Hoogen J."/>
            <person name="Gungor B."/>
            <person name="Hartog M."/>
            <person name="Hontelez J."/>
            <person name="Verver J."/>
            <person name="Yang W.-C."/>
            <person name="Schijlen E."/>
            <person name="Repin R."/>
            <person name="Schilthuizen M."/>
            <person name="Schranz E."/>
            <person name="Heidstra R."/>
            <person name="Miyata K."/>
            <person name="Fedorova E."/>
            <person name="Kohlen W."/>
            <person name="Bisseling T."/>
            <person name="Smit S."/>
            <person name="Geurts R."/>
        </authorList>
    </citation>
    <scope>NUCLEOTIDE SEQUENCE [LARGE SCALE GENOMIC DNA]</scope>
    <source>
        <strain evidence="17">cv. RG33-2</strain>
    </source>
</reference>
<evidence type="ECO:0000313" key="17">
    <source>
        <dbReference type="Proteomes" id="UP000237000"/>
    </source>
</evidence>
<evidence type="ECO:0000256" key="13">
    <source>
        <dbReference type="SAM" id="SignalP"/>
    </source>
</evidence>
<comment type="subcellular location">
    <subcellularLocation>
        <location evidence="1">Cell membrane</location>
        <topology evidence="1">Single-pass type I membrane protein</topology>
    </subcellularLocation>
</comment>
<evidence type="ECO:0000256" key="1">
    <source>
        <dbReference type="ARBA" id="ARBA00004251"/>
    </source>
</evidence>
<gene>
    <name evidence="16" type="ORF">TorRG33x02_061770</name>
</gene>
<keyword evidence="11" id="KW-0325">Glycoprotein</keyword>
<dbReference type="InterPro" id="IPR001611">
    <property type="entry name" value="Leu-rich_rpt"/>
</dbReference>
<evidence type="ECO:0000256" key="9">
    <source>
        <dbReference type="ARBA" id="ARBA00023136"/>
    </source>
</evidence>
<dbReference type="OrthoDB" id="1187766at2759"/>
<keyword evidence="3" id="KW-1003">Cell membrane</keyword>
<dbReference type="AlphaFoldDB" id="A0A2P5FK00"/>
<keyword evidence="10" id="KW-0675">Receptor</keyword>
<dbReference type="PROSITE" id="PS51450">
    <property type="entry name" value="LRR"/>
    <property type="match status" value="2"/>
</dbReference>
<feature type="transmembrane region" description="Helical" evidence="12">
    <location>
        <begin position="951"/>
        <end position="973"/>
    </location>
</feature>
<organism evidence="16 17">
    <name type="scientific">Trema orientale</name>
    <name type="common">Charcoal tree</name>
    <name type="synonym">Celtis orientalis</name>
    <dbReference type="NCBI Taxonomy" id="63057"/>
    <lineage>
        <taxon>Eukaryota</taxon>
        <taxon>Viridiplantae</taxon>
        <taxon>Streptophyta</taxon>
        <taxon>Embryophyta</taxon>
        <taxon>Tracheophyta</taxon>
        <taxon>Spermatophyta</taxon>
        <taxon>Magnoliopsida</taxon>
        <taxon>eudicotyledons</taxon>
        <taxon>Gunneridae</taxon>
        <taxon>Pentapetalae</taxon>
        <taxon>rosids</taxon>
        <taxon>fabids</taxon>
        <taxon>Rosales</taxon>
        <taxon>Cannabaceae</taxon>
        <taxon>Trema</taxon>
    </lineage>
</organism>
<dbReference type="Pfam" id="PF08263">
    <property type="entry name" value="LRRNT_2"/>
    <property type="match status" value="1"/>
</dbReference>
<evidence type="ECO:0000256" key="12">
    <source>
        <dbReference type="SAM" id="Phobius"/>
    </source>
</evidence>
<proteinExistence type="inferred from homology"/>
<dbReference type="PRINTS" id="PR00019">
    <property type="entry name" value="LEURICHRPT"/>
</dbReference>
<dbReference type="Pfam" id="PF12799">
    <property type="entry name" value="LRR_4"/>
    <property type="match status" value="1"/>
</dbReference>
<dbReference type="PANTHER" id="PTHR48063">
    <property type="entry name" value="LRR RECEPTOR-LIKE KINASE"/>
    <property type="match status" value="1"/>
</dbReference>
<evidence type="ECO:0000256" key="11">
    <source>
        <dbReference type="ARBA" id="ARBA00023180"/>
    </source>
</evidence>
<name>A0A2P5FK00_TREOI</name>
<evidence type="ECO:0000313" key="16">
    <source>
        <dbReference type="EMBL" id="PON98103.1"/>
    </source>
</evidence>
<dbReference type="Proteomes" id="UP000237000">
    <property type="component" value="Unassembled WGS sequence"/>
</dbReference>
<evidence type="ECO:0000256" key="5">
    <source>
        <dbReference type="ARBA" id="ARBA00022692"/>
    </source>
</evidence>
<feature type="chain" id="PRO_5015119254" evidence="13">
    <location>
        <begin position="19"/>
        <end position="1010"/>
    </location>
</feature>
<keyword evidence="9 12" id="KW-0472">Membrane</keyword>
<keyword evidence="7" id="KW-0677">Repeat</keyword>
<dbReference type="Gene3D" id="3.80.10.10">
    <property type="entry name" value="Ribonuclease Inhibitor"/>
    <property type="match status" value="4"/>
</dbReference>
<dbReference type="SMART" id="SM00365">
    <property type="entry name" value="LRR_SD22"/>
    <property type="match status" value="4"/>
</dbReference>
<evidence type="ECO:0000256" key="7">
    <source>
        <dbReference type="ARBA" id="ARBA00022737"/>
    </source>
</evidence>
<keyword evidence="4" id="KW-0433">Leucine-rich repeat</keyword>
<dbReference type="FunFam" id="3.80.10.10:FF:000041">
    <property type="entry name" value="LRR receptor-like serine/threonine-protein kinase ERECTA"/>
    <property type="match status" value="2"/>
</dbReference>
<feature type="signal peptide" evidence="13">
    <location>
        <begin position="1"/>
        <end position="18"/>
    </location>
</feature>
<evidence type="ECO:0000256" key="10">
    <source>
        <dbReference type="ARBA" id="ARBA00023170"/>
    </source>
</evidence>
<comment type="similarity">
    <text evidence="2">Belongs to the RLP family.</text>
</comment>
<dbReference type="EMBL" id="JXTC01000027">
    <property type="protein sequence ID" value="PON98103.1"/>
    <property type="molecule type" value="Genomic_DNA"/>
</dbReference>
<dbReference type="InterPro" id="IPR046956">
    <property type="entry name" value="RLP23-like"/>
</dbReference>
<evidence type="ECO:0000259" key="15">
    <source>
        <dbReference type="Pfam" id="PF23598"/>
    </source>
</evidence>
<dbReference type="STRING" id="63057.A0A2P5FK00"/>
<dbReference type="SUPFAM" id="SSF52047">
    <property type="entry name" value="RNI-like"/>
    <property type="match status" value="2"/>
</dbReference>
<evidence type="ECO:0000256" key="6">
    <source>
        <dbReference type="ARBA" id="ARBA00022729"/>
    </source>
</evidence>
<dbReference type="InterPro" id="IPR013210">
    <property type="entry name" value="LRR_N_plant-typ"/>
</dbReference>
<dbReference type="Pfam" id="PF23598">
    <property type="entry name" value="LRR_14"/>
    <property type="match status" value="1"/>
</dbReference>
<sequence>MILVGILFLLATTAHVLSEGNGGNHQSQCVEKEKAALLSFKRVVDPGNILSSWTNNSTNQNCCTWSGVTCDSQTNHVITVDFSGVLDDNRDDHYYIIGHEIGSSLVELQYLEYLDLSRQNFSRIPKFIGSFKELTYLSLAGNPIGGTIPPELGNLTKLQFLDLSSYSEDDQMIADNLEWFSHLTSLRTFKLMNANFTKVGLQSFKVPPSLSSLDVWSCLLPKVDTSSLSFTNSSNTLESLSLRNNLIHPNAITWLLNSSINLADLTLENNIIDGSFPDSFGKKNSLSRVFLSDNEVETGVPKSLGNLTNLKELYLSRNNLSGTLRDVLENLAGSTKNSLEILSLEFNQLGGPILDDDKTFPSLQELYLSNNRLEGPFPDRLSRFPNLRTLFLDNNQLMGPLPDLSSMSRLIHFRASKNKFTGTSVQSIGELYYLETLDLSSNSLTWAISEMNLRFFPKLNSLDLSFNSDVTMKVNSNWVPSFQLVSIKLSSCKLGPQFPSWLQTQSNLFYLDISNSDISGPVPSWFSNITSKLSYLNMSSNLLNNTLPYFPLIDVNEVDLSFNQFHGSVPPSLFNASSLFLSNNKFSDFRSFLCEAKDSLIRVLDLSNNQLSGSLPDSCWENFQFLVVLNFGNNTLSGEIPISISSTWRNIQTLQLRHNDFSGNLPSSLKNCTELRVLDLGQNNLEGTIPEWIGERLTSLLFLSLRSNKFSGSIPFNLCHLTQIQILDLSLNNLSGAIPLCVNNFTSMVQKVYLKATISITVGRLTRPRVAIRGGRYTPDGVSTYMYENIASIMWKGVEYEYDKILGLLRVIDLSSNKLTGEIPVEVTHLVQLVQLNLSRNDLSGAIPKKIGNLTKLDSLDLSHNDLSGEIPQSLAEVSSLNYLDLSNNGLSGRIPTGTQLQSFNASTYAENLGLCGLPLTSSCPGDETSRDPPPSARDDENGETWFDVTWFYIGIGVGFAVGFCGVCGNLFINTNWRLAYFRLMHSAGDWLYVVISIRRNALRRKLAWN</sequence>
<dbReference type="FunFam" id="3.80.10.10:FF:000213">
    <property type="entry name" value="Tyrosine-sulfated glycopeptide receptor 1"/>
    <property type="match status" value="1"/>
</dbReference>
<dbReference type="InterPro" id="IPR025875">
    <property type="entry name" value="Leu-rich_rpt_4"/>
</dbReference>
<dbReference type="InterPro" id="IPR003591">
    <property type="entry name" value="Leu-rich_rpt_typical-subtyp"/>
</dbReference>
<dbReference type="InterPro" id="IPR032675">
    <property type="entry name" value="LRR_dom_sf"/>
</dbReference>
<evidence type="ECO:0000256" key="3">
    <source>
        <dbReference type="ARBA" id="ARBA00022475"/>
    </source>
</evidence>
<feature type="domain" description="Disease resistance R13L4/SHOC-2-like LRR" evidence="15">
    <location>
        <begin position="100"/>
        <end position="267"/>
    </location>
</feature>
<keyword evidence="17" id="KW-1185">Reference proteome</keyword>
<evidence type="ECO:0000256" key="2">
    <source>
        <dbReference type="ARBA" id="ARBA00009592"/>
    </source>
</evidence>
<dbReference type="SUPFAM" id="SSF52058">
    <property type="entry name" value="L domain-like"/>
    <property type="match status" value="1"/>
</dbReference>
<comment type="caution">
    <text evidence="16">The sequence shown here is derived from an EMBL/GenBank/DDBJ whole genome shotgun (WGS) entry which is preliminary data.</text>
</comment>
<dbReference type="InParanoid" id="A0A2P5FK00"/>
<accession>A0A2P5FK00</accession>
<feature type="domain" description="Leucine-rich repeat-containing N-terminal plant-type" evidence="14">
    <location>
        <begin position="32"/>
        <end position="71"/>
    </location>
</feature>
<protein>
    <submittedName>
        <fullName evidence="16">LRR domain containing protein</fullName>
    </submittedName>
</protein>
<dbReference type="SMART" id="SM00369">
    <property type="entry name" value="LRR_TYP"/>
    <property type="match status" value="11"/>
</dbReference>
<evidence type="ECO:0000259" key="14">
    <source>
        <dbReference type="Pfam" id="PF08263"/>
    </source>
</evidence>
<evidence type="ECO:0000256" key="4">
    <source>
        <dbReference type="ARBA" id="ARBA00022614"/>
    </source>
</evidence>
<dbReference type="Pfam" id="PF00560">
    <property type="entry name" value="LRR_1"/>
    <property type="match status" value="9"/>
</dbReference>
<keyword evidence="6 13" id="KW-0732">Signal</keyword>
<dbReference type="GO" id="GO:0005886">
    <property type="term" value="C:plasma membrane"/>
    <property type="evidence" value="ECO:0007669"/>
    <property type="project" value="UniProtKB-SubCell"/>
</dbReference>
<dbReference type="InterPro" id="IPR055414">
    <property type="entry name" value="LRR_R13L4/SHOC2-like"/>
</dbReference>
<dbReference type="PANTHER" id="PTHR48063:SF98">
    <property type="entry name" value="LRR RECEPTOR-LIKE SERINE_THREONINE-PROTEIN KINASE FLS2"/>
    <property type="match status" value="1"/>
</dbReference>
<keyword evidence="5 12" id="KW-0812">Transmembrane</keyword>